<proteinExistence type="predicted"/>
<evidence type="ECO:0000256" key="1">
    <source>
        <dbReference type="SAM" id="MobiDB-lite"/>
    </source>
</evidence>
<gene>
    <name evidence="2" type="ORF">C2G38_2159544</name>
</gene>
<accession>A0A397W0T8</accession>
<reference evidence="2 3" key="1">
    <citation type="submission" date="2018-06" db="EMBL/GenBank/DDBJ databases">
        <title>Comparative genomics reveals the genomic features of Rhizophagus irregularis, R. cerebriforme, R. diaphanum and Gigaspora rosea, and their symbiotic lifestyle signature.</title>
        <authorList>
            <person name="Morin E."/>
            <person name="San Clemente H."/>
            <person name="Chen E.C.H."/>
            <person name="De La Providencia I."/>
            <person name="Hainaut M."/>
            <person name="Kuo A."/>
            <person name="Kohler A."/>
            <person name="Murat C."/>
            <person name="Tang N."/>
            <person name="Roy S."/>
            <person name="Loubradou J."/>
            <person name="Henrissat B."/>
            <person name="Grigoriev I.V."/>
            <person name="Corradi N."/>
            <person name="Roux C."/>
            <person name="Martin F.M."/>
        </authorList>
    </citation>
    <scope>NUCLEOTIDE SEQUENCE [LARGE SCALE GENOMIC DNA]</scope>
    <source>
        <strain evidence="2 3">DAOM 194757</strain>
    </source>
</reference>
<dbReference type="Proteomes" id="UP000266673">
    <property type="component" value="Unassembled WGS sequence"/>
</dbReference>
<dbReference type="AlphaFoldDB" id="A0A397W0T8"/>
<feature type="region of interest" description="Disordered" evidence="1">
    <location>
        <begin position="143"/>
        <end position="167"/>
    </location>
</feature>
<evidence type="ECO:0008006" key="4">
    <source>
        <dbReference type="Google" id="ProtNLM"/>
    </source>
</evidence>
<sequence>MPSGMKKVLVARLEEAGSIVFGNEKPKVDIGVDNWDDFDTEGFVNLEGDDIDAESQEADDKVRDELAACFLGKRKVESVPVDIFLSTLGNLEMKSADNEGWSAALQIVGSNDKMMEKYKDRILSPGQVETMFCNSNWGYHSRSKYRQQKRKRYSSPSSDSERGEFYKKSKKRSKRSYSFRGKESFNFAELRGAITCFNCGGVRHIASGCSSSGSKAASKSRNEDWLHSGVGFERGSKKCDAGESIISSRQNANIRGIKLLAAKDRSGSSCCGLVNEWSAAIPTGALVIATQPVPRQYTLSEDQEEWVSYKKN</sequence>
<comment type="caution">
    <text evidence="2">The sequence shown here is derived from an EMBL/GenBank/DDBJ whole genome shotgun (WGS) entry which is preliminary data.</text>
</comment>
<evidence type="ECO:0000313" key="2">
    <source>
        <dbReference type="EMBL" id="RIB27818.1"/>
    </source>
</evidence>
<dbReference type="EMBL" id="QKWP01000086">
    <property type="protein sequence ID" value="RIB27818.1"/>
    <property type="molecule type" value="Genomic_DNA"/>
</dbReference>
<organism evidence="2 3">
    <name type="scientific">Gigaspora rosea</name>
    <dbReference type="NCBI Taxonomy" id="44941"/>
    <lineage>
        <taxon>Eukaryota</taxon>
        <taxon>Fungi</taxon>
        <taxon>Fungi incertae sedis</taxon>
        <taxon>Mucoromycota</taxon>
        <taxon>Glomeromycotina</taxon>
        <taxon>Glomeromycetes</taxon>
        <taxon>Diversisporales</taxon>
        <taxon>Gigasporaceae</taxon>
        <taxon>Gigaspora</taxon>
    </lineage>
</organism>
<feature type="compositionally biased region" description="Basic residues" evidence="1">
    <location>
        <begin position="143"/>
        <end position="153"/>
    </location>
</feature>
<name>A0A397W0T8_9GLOM</name>
<protein>
    <recommendedName>
        <fullName evidence="4">CCHC-type domain-containing protein</fullName>
    </recommendedName>
</protein>
<evidence type="ECO:0000313" key="3">
    <source>
        <dbReference type="Proteomes" id="UP000266673"/>
    </source>
</evidence>
<keyword evidence="3" id="KW-1185">Reference proteome</keyword>